<evidence type="ECO:0000313" key="2">
    <source>
        <dbReference type="Proteomes" id="UP000619355"/>
    </source>
</evidence>
<keyword evidence="2" id="KW-1185">Reference proteome</keyword>
<protein>
    <submittedName>
        <fullName evidence="1">Uncharacterized protein</fullName>
    </submittedName>
</protein>
<proteinExistence type="predicted"/>
<dbReference type="AlphaFoldDB" id="A0A919F3Z5"/>
<dbReference type="EMBL" id="BNBF01000052">
    <property type="protein sequence ID" value="GHG78229.1"/>
    <property type="molecule type" value="Genomic_DNA"/>
</dbReference>
<dbReference type="Proteomes" id="UP000619355">
    <property type="component" value="Unassembled WGS sequence"/>
</dbReference>
<organism evidence="1 2">
    <name type="scientific">Streptomyces capoamus</name>
    <dbReference type="NCBI Taxonomy" id="68183"/>
    <lineage>
        <taxon>Bacteria</taxon>
        <taxon>Bacillati</taxon>
        <taxon>Actinomycetota</taxon>
        <taxon>Actinomycetes</taxon>
        <taxon>Kitasatosporales</taxon>
        <taxon>Streptomycetaceae</taxon>
        <taxon>Streptomyces</taxon>
    </lineage>
</organism>
<gene>
    <name evidence="1" type="ORF">GCM10018980_76910</name>
</gene>
<name>A0A919F3Z5_9ACTN</name>
<comment type="caution">
    <text evidence="1">The sequence shown here is derived from an EMBL/GenBank/DDBJ whole genome shotgun (WGS) entry which is preliminary data.</text>
</comment>
<evidence type="ECO:0000313" key="1">
    <source>
        <dbReference type="EMBL" id="GHG78229.1"/>
    </source>
</evidence>
<accession>A0A919F3Z5</accession>
<sequence>MTTENASPEAVESTAHLDALGRHFGDLRDGTHGDAVSRQGKERLFHDAVALLDPYAREVLREFDREMLHGTGTLEATGVGRTPDGGLAALWTLSWPEQRDAGIQPITLMAHYGRGFHHPHLRGATVAEWPLNVFTREQAAAEVPTLRAIASADLHNLVFQRDFRIVPSVVAGRKGE</sequence>
<reference evidence="2" key="1">
    <citation type="journal article" date="2019" name="Int. J. Syst. Evol. Microbiol.">
        <title>The Global Catalogue of Microorganisms (GCM) 10K type strain sequencing project: providing services to taxonomists for standard genome sequencing and annotation.</title>
        <authorList>
            <consortium name="The Broad Institute Genomics Platform"/>
            <consortium name="The Broad Institute Genome Sequencing Center for Infectious Disease"/>
            <person name="Wu L."/>
            <person name="Ma J."/>
        </authorList>
    </citation>
    <scope>NUCLEOTIDE SEQUENCE [LARGE SCALE GENOMIC DNA]</scope>
    <source>
        <strain evidence="2">JCM 4253</strain>
    </source>
</reference>
<dbReference type="RefSeq" id="WP_229900921.1">
    <property type="nucleotide sequence ID" value="NZ_BNBF01000052.1"/>
</dbReference>